<evidence type="ECO:0000313" key="4">
    <source>
        <dbReference type="WBParaSite" id="TTAC_0000957801-mRNA-1"/>
    </source>
</evidence>
<dbReference type="Proteomes" id="UP000274429">
    <property type="component" value="Unassembled WGS sequence"/>
</dbReference>
<keyword evidence="3" id="KW-1185">Reference proteome</keyword>
<evidence type="ECO:0000256" key="1">
    <source>
        <dbReference type="SAM" id="MobiDB-lite"/>
    </source>
</evidence>
<dbReference type="Pfam" id="PF07004">
    <property type="entry name" value="SHIPPO-rpt"/>
    <property type="match status" value="2"/>
</dbReference>
<dbReference type="STRING" id="6205.A0A0R3X7Q3"/>
<sequence>MSHLTAEIDKSCDRYPRGMRHISQRDDGCRGTGGSSLKNTELRFNILKSAVPGPGAHDIKSNLSGSEYDPCDLLMPYLIYVKKPKIPIRYVDRTFPSIIATLDAHGYEMGQNGQLEPRRVQAQFCTDESVGSKHEACQRYRGCKWGSRTDYRRTFSPPNDYPGPGTYFTSLNDEWVQLIIRGLQRNLINSKHVLKIPRYIEKHVLDAKQENLPPPGLYFAEENVPKTPNPHRPPFASSASRFPPHDSSVPGPGTYNTNRDKFDSFCTLRNQKKIPFLSSDARMTKTDTNLIPGKSLLVVF</sequence>
<feature type="region of interest" description="Disordered" evidence="1">
    <location>
        <begin position="228"/>
        <end position="256"/>
    </location>
</feature>
<evidence type="ECO:0000313" key="2">
    <source>
        <dbReference type="EMBL" id="VDM34414.1"/>
    </source>
</evidence>
<dbReference type="AlphaFoldDB" id="A0A0R3X7Q3"/>
<reference evidence="2 3" key="2">
    <citation type="submission" date="2018-11" db="EMBL/GenBank/DDBJ databases">
        <authorList>
            <consortium name="Pathogen Informatics"/>
        </authorList>
    </citation>
    <scope>NUCLEOTIDE SEQUENCE [LARGE SCALE GENOMIC DNA]</scope>
</reference>
<proteinExistence type="predicted"/>
<reference evidence="4" key="1">
    <citation type="submission" date="2017-02" db="UniProtKB">
        <authorList>
            <consortium name="WormBaseParasite"/>
        </authorList>
    </citation>
    <scope>IDENTIFICATION</scope>
</reference>
<dbReference type="EMBL" id="UYWX01020891">
    <property type="protein sequence ID" value="VDM34414.1"/>
    <property type="molecule type" value="Genomic_DNA"/>
</dbReference>
<dbReference type="InterPro" id="IPR010736">
    <property type="entry name" value="SHIPPO-rpt"/>
</dbReference>
<dbReference type="OrthoDB" id="406368at2759"/>
<organism evidence="4">
    <name type="scientific">Hydatigena taeniaeformis</name>
    <name type="common">Feline tapeworm</name>
    <name type="synonym">Taenia taeniaeformis</name>
    <dbReference type="NCBI Taxonomy" id="6205"/>
    <lineage>
        <taxon>Eukaryota</taxon>
        <taxon>Metazoa</taxon>
        <taxon>Spiralia</taxon>
        <taxon>Lophotrochozoa</taxon>
        <taxon>Platyhelminthes</taxon>
        <taxon>Cestoda</taxon>
        <taxon>Eucestoda</taxon>
        <taxon>Cyclophyllidea</taxon>
        <taxon>Taeniidae</taxon>
        <taxon>Hydatigera</taxon>
    </lineage>
</organism>
<dbReference type="WBParaSite" id="TTAC_0000957801-mRNA-1">
    <property type="protein sequence ID" value="TTAC_0000957801-mRNA-1"/>
    <property type="gene ID" value="TTAC_0000957801"/>
</dbReference>
<accession>A0A0R3X7Q3</accession>
<name>A0A0R3X7Q3_HYDTA</name>
<gene>
    <name evidence="2" type="ORF">TTAC_LOCUS9563</name>
</gene>
<protein>
    <submittedName>
        <fullName evidence="4">ArgoN domain-containing protein</fullName>
    </submittedName>
</protein>
<evidence type="ECO:0000313" key="3">
    <source>
        <dbReference type="Proteomes" id="UP000274429"/>
    </source>
</evidence>